<dbReference type="EMBL" id="KK914336">
    <property type="protein sequence ID" value="KDP39910.1"/>
    <property type="molecule type" value="Genomic_DNA"/>
</dbReference>
<evidence type="ECO:0000313" key="4">
    <source>
        <dbReference type="Proteomes" id="UP000027138"/>
    </source>
</evidence>
<organism evidence="3 4">
    <name type="scientific">Jatropha curcas</name>
    <name type="common">Barbados nut</name>
    <dbReference type="NCBI Taxonomy" id="180498"/>
    <lineage>
        <taxon>Eukaryota</taxon>
        <taxon>Viridiplantae</taxon>
        <taxon>Streptophyta</taxon>
        <taxon>Embryophyta</taxon>
        <taxon>Tracheophyta</taxon>
        <taxon>Spermatophyta</taxon>
        <taxon>Magnoliopsida</taxon>
        <taxon>eudicotyledons</taxon>
        <taxon>Gunneridae</taxon>
        <taxon>Pentapetalae</taxon>
        <taxon>rosids</taxon>
        <taxon>fabids</taxon>
        <taxon>Malpighiales</taxon>
        <taxon>Euphorbiaceae</taxon>
        <taxon>Crotonoideae</taxon>
        <taxon>Jatropheae</taxon>
        <taxon>Jatropha</taxon>
    </lineage>
</organism>
<dbReference type="OrthoDB" id="1080706at2759"/>
<feature type="region of interest" description="Disordered" evidence="1">
    <location>
        <begin position="248"/>
        <end position="268"/>
    </location>
</feature>
<feature type="compositionally biased region" description="Low complexity" evidence="1">
    <location>
        <begin position="196"/>
        <end position="211"/>
    </location>
</feature>
<feature type="compositionally biased region" description="Low complexity" evidence="1">
    <location>
        <begin position="473"/>
        <end position="483"/>
    </location>
</feature>
<reference evidence="3 4" key="1">
    <citation type="journal article" date="2014" name="PLoS ONE">
        <title>Global Analysis of Gene Expression Profiles in Physic Nut (Jatropha curcas L.) Seedlings Exposed to Salt Stress.</title>
        <authorList>
            <person name="Zhang L."/>
            <person name="Zhang C."/>
            <person name="Wu P."/>
            <person name="Chen Y."/>
            <person name="Li M."/>
            <person name="Jiang H."/>
            <person name="Wu G."/>
        </authorList>
    </citation>
    <scope>NUCLEOTIDE SEQUENCE [LARGE SCALE GENOMIC DNA]</scope>
    <source>
        <strain evidence="4">cv. GZQX0401</strain>
        <tissue evidence="3">Young leaves</tissue>
    </source>
</reference>
<feature type="region of interest" description="Disordered" evidence="1">
    <location>
        <begin position="288"/>
        <end position="441"/>
    </location>
</feature>
<feature type="region of interest" description="Disordered" evidence="1">
    <location>
        <begin position="463"/>
        <end position="483"/>
    </location>
</feature>
<feature type="transmembrane region" description="Helical" evidence="2">
    <location>
        <begin position="58"/>
        <end position="76"/>
    </location>
</feature>
<feature type="compositionally biased region" description="Basic and acidic residues" evidence="1">
    <location>
        <begin position="381"/>
        <end position="396"/>
    </location>
</feature>
<proteinExistence type="predicted"/>
<evidence type="ECO:0008006" key="5">
    <source>
        <dbReference type="Google" id="ProtNLM"/>
    </source>
</evidence>
<dbReference type="AlphaFoldDB" id="A0A067L5Y3"/>
<evidence type="ECO:0000256" key="1">
    <source>
        <dbReference type="SAM" id="MobiDB-lite"/>
    </source>
</evidence>
<evidence type="ECO:0000256" key="2">
    <source>
        <dbReference type="SAM" id="Phobius"/>
    </source>
</evidence>
<dbReference type="InterPro" id="IPR008480">
    <property type="entry name" value="DUF761_pln"/>
</dbReference>
<feature type="region of interest" description="Disordered" evidence="1">
    <location>
        <begin position="186"/>
        <end position="216"/>
    </location>
</feature>
<accession>A0A067L5Y3</accession>
<dbReference type="PANTHER" id="PTHR34059:SF1">
    <property type="entry name" value="EXPRESSED PROTEIN"/>
    <property type="match status" value="1"/>
</dbReference>
<feature type="compositionally biased region" description="Pro residues" evidence="1">
    <location>
        <begin position="310"/>
        <end position="320"/>
    </location>
</feature>
<feature type="compositionally biased region" description="Acidic residues" evidence="1">
    <location>
        <begin position="397"/>
        <end position="414"/>
    </location>
</feature>
<keyword evidence="2" id="KW-0472">Membrane</keyword>
<evidence type="ECO:0000313" key="3">
    <source>
        <dbReference type="EMBL" id="KDP39910.1"/>
    </source>
</evidence>
<name>A0A067L5Y3_JATCU</name>
<feature type="compositionally biased region" description="Basic and acidic residues" evidence="1">
    <location>
        <begin position="359"/>
        <end position="371"/>
    </location>
</feature>
<dbReference type="PANTHER" id="PTHR34059">
    <property type="entry name" value="EXPRESSED PROTEIN"/>
    <property type="match status" value="1"/>
</dbReference>
<gene>
    <name evidence="3" type="ORF">JCGZ_03441</name>
</gene>
<dbReference type="Pfam" id="PF05553">
    <property type="entry name" value="DUF761"/>
    <property type="match status" value="1"/>
</dbReference>
<dbReference type="STRING" id="180498.A0A067L5Y3"/>
<dbReference type="Proteomes" id="UP000027138">
    <property type="component" value="Unassembled WGS sequence"/>
</dbReference>
<keyword evidence="2" id="KW-1133">Transmembrane helix</keyword>
<keyword evidence="2" id="KW-0812">Transmembrane</keyword>
<keyword evidence="4" id="KW-1185">Reference proteome</keyword>
<sequence>MADTNYNYTKYQTINNNPNKFYSHFLYKALLVTIFLVILPLFPSQAPEFINHTLNTRGWEFLQLIFVGIAVSYGLFSRRNDETEKDSNSNNSNTKFDNAQSYVSKFLQVSSVFDDETDTPSRSDGVSTVQTWNNQYCRNEPVVVVETEHSVLDKEQKQRVATNSRISEKEKPLLLPVRSLKSRVLDVDRDENGKDSSSSSGFSASISRSTSNLGSKRFSTNSVKAYQDFEEKLKDNVVLPSPIPWRTRSGRMEIKGKEDGEETDNPPLYTLPPSMEESFRATPNKFSHISTETQAKGAEDFVRKKSIYRSPPPPPPPPPLIRKSKSMKENSNQVFIEKDLKRSFTGKFGEGRQMLFDEAPPKKEKQSRDRVTFMAQPSFKEFPKEEKEEYVEKIVMESEDDDMETEYEDEEEEEIAGRDFGLTNSKKNEQVGSDGGPDVDKKADEFIAKFREQIRLQRIESIKRSSGQINRKAAASSSSSSSR</sequence>
<feature type="transmembrane region" description="Helical" evidence="2">
    <location>
        <begin position="25"/>
        <end position="46"/>
    </location>
</feature>
<protein>
    <recommendedName>
        <fullName evidence="5">DUF4408 domain-containing protein</fullName>
    </recommendedName>
</protein>